<feature type="transmembrane region" description="Helical" evidence="2">
    <location>
        <begin position="298"/>
        <end position="319"/>
    </location>
</feature>
<dbReference type="Proteomes" id="UP000689129">
    <property type="component" value="Unassembled WGS sequence"/>
</dbReference>
<keyword evidence="2" id="KW-0472">Membrane</keyword>
<comment type="caution">
    <text evidence="3">The sequence shown here is derived from an EMBL/GenBank/DDBJ whole genome shotgun (WGS) entry which is preliminary data.</text>
</comment>
<organism evidence="3 4">
    <name type="scientific">Verticillium longisporum</name>
    <name type="common">Verticillium dahliae var. longisporum</name>
    <dbReference type="NCBI Taxonomy" id="100787"/>
    <lineage>
        <taxon>Eukaryota</taxon>
        <taxon>Fungi</taxon>
        <taxon>Dikarya</taxon>
        <taxon>Ascomycota</taxon>
        <taxon>Pezizomycotina</taxon>
        <taxon>Sordariomycetes</taxon>
        <taxon>Hypocreomycetidae</taxon>
        <taxon>Glomerellales</taxon>
        <taxon>Plectosphaerellaceae</taxon>
        <taxon>Verticillium</taxon>
    </lineage>
</organism>
<gene>
    <name evidence="3" type="ORF">HYQ45_007193</name>
</gene>
<evidence type="ECO:0000313" key="3">
    <source>
        <dbReference type="EMBL" id="KAG7134836.1"/>
    </source>
</evidence>
<evidence type="ECO:0000256" key="2">
    <source>
        <dbReference type="SAM" id="Phobius"/>
    </source>
</evidence>
<dbReference type="AlphaFoldDB" id="A0A8I2ZPH3"/>
<keyword evidence="2" id="KW-1133">Transmembrane helix</keyword>
<accession>A0A8I2ZPH3</accession>
<name>A0A8I2ZPH3_VERLO</name>
<evidence type="ECO:0000256" key="1">
    <source>
        <dbReference type="SAM" id="MobiDB-lite"/>
    </source>
</evidence>
<protein>
    <submittedName>
        <fullName evidence="3">Uncharacterized protein</fullName>
    </submittedName>
</protein>
<feature type="compositionally biased region" description="Basic residues" evidence="1">
    <location>
        <begin position="95"/>
        <end position="107"/>
    </location>
</feature>
<reference evidence="3" key="1">
    <citation type="journal article" date="2021" name="Mol. Plant Pathol.">
        <title>A 20-kb lineage-specific genomic region tames virulence in pathogenic amphidiploid Verticillium longisporum.</title>
        <authorList>
            <person name="Harting R."/>
            <person name="Starke J."/>
            <person name="Kusch H."/>
            <person name="Poggeler S."/>
            <person name="Maurus I."/>
            <person name="Schluter R."/>
            <person name="Landesfeind M."/>
            <person name="Bulla I."/>
            <person name="Nowrousian M."/>
            <person name="de Jonge R."/>
            <person name="Stahlhut G."/>
            <person name="Hoff K.J."/>
            <person name="Asshauer K.P."/>
            <person name="Thurmer A."/>
            <person name="Stanke M."/>
            <person name="Daniel R."/>
            <person name="Morgenstern B."/>
            <person name="Thomma B.P.H.J."/>
            <person name="Kronstad J.W."/>
            <person name="Braus-Stromeyer S.A."/>
            <person name="Braus G.H."/>
        </authorList>
    </citation>
    <scope>NUCLEOTIDE SEQUENCE</scope>
    <source>
        <strain evidence="3">Vl32</strain>
    </source>
</reference>
<dbReference type="EMBL" id="JAEMWZ010000128">
    <property type="protein sequence ID" value="KAG7134836.1"/>
    <property type="molecule type" value="Genomic_DNA"/>
</dbReference>
<proteinExistence type="predicted"/>
<evidence type="ECO:0000313" key="4">
    <source>
        <dbReference type="Proteomes" id="UP000689129"/>
    </source>
</evidence>
<sequence length="336" mass="36700">MGITSPSPPGPVLTIKYNRLFDGSISSFLFKTASLIDLSRIPQSLHCVLAHQPLPLPLSFSLCIETRALLKSLSLTQSYPKECPDDPVAPPTPTTRKRTRRPTRSRHPAFQSPPPSETLKLTTQPTVISTLRVCPQITLVNNIIITTTTTTASFSHTSTMAFPTDDKAALSHSYESVQDLALPPKAATVKTTEATHGSSPASSTKEKIIELRRDSIPSTPHSLRNDNPFDTDVEAMITTTNTNNNNNMSRKCTTTISKADCPSVWPGKEHWKQKAKTAKRNRHNTCNCLAHLSKRNRIIAKILIGLLIVGIAVGVGFGVSKPLGAPIWGVKDDEKR</sequence>
<dbReference type="OrthoDB" id="5214669at2759"/>
<keyword evidence="2" id="KW-0812">Transmembrane</keyword>
<feature type="region of interest" description="Disordered" evidence="1">
    <location>
        <begin position="80"/>
        <end position="120"/>
    </location>
</feature>